<accession>A0ABS8HRS5</accession>
<name>A0ABS8HRS5_9FIRM</name>
<dbReference type="Pfam" id="PF06725">
    <property type="entry name" value="3D"/>
    <property type="match status" value="1"/>
</dbReference>
<comment type="caution">
    <text evidence="5">The sequence shown here is derived from an EMBL/GenBank/DDBJ whole genome shotgun (WGS) entry which is preliminary data.</text>
</comment>
<evidence type="ECO:0000313" key="6">
    <source>
        <dbReference type="Proteomes" id="UP001165492"/>
    </source>
</evidence>
<dbReference type="InterPro" id="IPR010611">
    <property type="entry name" value="3D_dom"/>
</dbReference>
<evidence type="ECO:0000256" key="3">
    <source>
        <dbReference type="SAM" id="SignalP"/>
    </source>
</evidence>
<dbReference type="InterPro" id="IPR036908">
    <property type="entry name" value="RlpA-like_sf"/>
</dbReference>
<feature type="compositionally biased region" description="Low complexity" evidence="2">
    <location>
        <begin position="46"/>
        <end position="58"/>
    </location>
</feature>
<evidence type="ECO:0000256" key="2">
    <source>
        <dbReference type="SAM" id="MobiDB-lite"/>
    </source>
</evidence>
<dbReference type="Proteomes" id="UP001165492">
    <property type="component" value="Unassembled WGS sequence"/>
</dbReference>
<feature type="signal peptide" evidence="3">
    <location>
        <begin position="1"/>
        <end position="41"/>
    </location>
</feature>
<gene>
    <name evidence="5" type="ORF">LMF89_10960</name>
</gene>
<dbReference type="Gene3D" id="2.40.40.10">
    <property type="entry name" value="RlpA-like domain"/>
    <property type="match status" value="1"/>
</dbReference>
<evidence type="ECO:0000256" key="1">
    <source>
        <dbReference type="ARBA" id="ARBA00022729"/>
    </source>
</evidence>
<dbReference type="SUPFAM" id="SSF50685">
    <property type="entry name" value="Barwin-like endoglucanases"/>
    <property type="match status" value="1"/>
</dbReference>
<dbReference type="InterPro" id="IPR051933">
    <property type="entry name" value="Resuscitation_pf_RpfB"/>
</dbReference>
<dbReference type="PANTHER" id="PTHR39160:SF4">
    <property type="entry name" value="RESUSCITATION-PROMOTING FACTOR RPFB"/>
    <property type="match status" value="1"/>
</dbReference>
<keyword evidence="6" id="KW-1185">Reference proteome</keyword>
<dbReference type="RefSeq" id="WP_229535168.1">
    <property type="nucleotide sequence ID" value="NZ_JAJHJB010000013.1"/>
</dbReference>
<feature type="domain" description="3D" evidence="4">
    <location>
        <begin position="139"/>
        <end position="202"/>
    </location>
</feature>
<sequence>MNHKNKRHRTISRFQKKFKNIAAAAVAGAAILSGAMLPGLAAPVAHASADPSNADPPAVTEQVKDTNTSKPTEKSNPSNQGDHQKSKDSKSKDTSSSAKTPSKYEDVLNITATAYAPGAHDNDQWGDKTYLGTQIRPGVVAVDPNVIPLGSRLYIQYPDGHGEYAVAEDTGGAIKGNRIDIAKTSVDKAQDFGMKDVKVFVVEKGDK</sequence>
<dbReference type="CDD" id="cd14667">
    <property type="entry name" value="3D_containing_proteins"/>
    <property type="match status" value="1"/>
</dbReference>
<keyword evidence="1 3" id="KW-0732">Signal</keyword>
<dbReference type="EMBL" id="JAJHJB010000013">
    <property type="protein sequence ID" value="MCC5465875.1"/>
    <property type="molecule type" value="Genomic_DNA"/>
</dbReference>
<evidence type="ECO:0000259" key="4">
    <source>
        <dbReference type="Pfam" id="PF06725"/>
    </source>
</evidence>
<proteinExistence type="predicted"/>
<protein>
    <submittedName>
        <fullName evidence="5">3D domain-containing protein</fullName>
    </submittedName>
</protein>
<feature type="chain" id="PRO_5047252912" evidence="3">
    <location>
        <begin position="42"/>
        <end position="207"/>
    </location>
</feature>
<reference evidence="5" key="1">
    <citation type="submission" date="2021-11" db="EMBL/GenBank/DDBJ databases">
        <title>Description of a new species Pelosinus isolated from the bottom sediments of Lake Baikal.</title>
        <authorList>
            <person name="Zakharyuk A."/>
        </authorList>
    </citation>
    <scope>NUCLEOTIDE SEQUENCE</scope>
    <source>
        <strain evidence="5">Bkl1</strain>
    </source>
</reference>
<feature type="compositionally biased region" description="Basic and acidic residues" evidence="2">
    <location>
        <begin position="82"/>
        <end position="93"/>
    </location>
</feature>
<dbReference type="PANTHER" id="PTHR39160">
    <property type="entry name" value="CELL WALL-BINDING PROTEIN YOCH"/>
    <property type="match status" value="1"/>
</dbReference>
<evidence type="ECO:0000313" key="5">
    <source>
        <dbReference type="EMBL" id="MCC5465875.1"/>
    </source>
</evidence>
<organism evidence="5 6">
    <name type="scientific">Pelosinus baikalensis</name>
    <dbReference type="NCBI Taxonomy" id="2892015"/>
    <lineage>
        <taxon>Bacteria</taxon>
        <taxon>Bacillati</taxon>
        <taxon>Bacillota</taxon>
        <taxon>Negativicutes</taxon>
        <taxon>Selenomonadales</taxon>
        <taxon>Sporomusaceae</taxon>
        <taxon>Pelosinus</taxon>
    </lineage>
</organism>
<feature type="compositionally biased region" description="Polar residues" evidence="2">
    <location>
        <begin position="65"/>
        <end position="81"/>
    </location>
</feature>
<dbReference type="InterPro" id="IPR059180">
    <property type="entry name" value="3D_YorM"/>
</dbReference>
<feature type="region of interest" description="Disordered" evidence="2">
    <location>
        <begin position="46"/>
        <end position="103"/>
    </location>
</feature>